<reference evidence="1" key="2">
    <citation type="journal article" date="2022" name="Microbiol. Resour. Announc.">
        <title>Metagenome Sequencing to Explore Phylogenomics of Terrestrial Cyanobacteria.</title>
        <authorList>
            <person name="Ward R.D."/>
            <person name="Stajich J.E."/>
            <person name="Johansen J.R."/>
            <person name="Huntemann M."/>
            <person name="Clum A."/>
            <person name="Foster B."/>
            <person name="Foster B."/>
            <person name="Roux S."/>
            <person name="Palaniappan K."/>
            <person name="Varghese N."/>
            <person name="Mukherjee S."/>
            <person name="Reddy T.B.K."/>
            <person name="Daum C."/>
            <person name="Copeland A."/>
            <person name="Chen I.A."/>
            <person name="Ivanova N.N."/>
            <person name="Kyrpides N.C."/>
            <person name="Shapiro N."/>
            <person name="Eloe-Fadrosh E.A."/>
            <person name="Pietrasiak N."/>
        </authorList>
    </citation>
    <scope>NUCLEOTIDE SEQUENCE</scope>
    <source>
        <strain evidence="1">CPER-KK1</strain>
    </source>
</reference>
<dbReference type="AlphaFoldDB" id="A0A951PSE8"/>
<comment type="caution">
    <text evidence="1">The sequence shown here is derived from an EMBL/GenBank/DDBJ whole genome shotgun (WGS) entry which is preliminary data.</text>
</comment>
<gene>
    <name evidence="1" type="ORF">KME25_31515</name>
</gene>
<dbReference type="Proteomes" id="UP000753908">
    <property type="component" value="Unassembled WGS sequence"/>
</dbReference>
<name>A0A951PSE8_9CYAN</name>
<evidence type="ECO:0000313" key="1">
    <source>
        <dbReference type="EMBL" id="MBW4548898.1"/>
    </source>
</evidence>
<sequence length="46" mass="5275">MTLMHYANYSIVREMNFGVSSAHLSAKLHEPTALQRPNNFKQNLLT</sequence>
<proteinExistence type="predicted"/>
<protein>
    <submittedName>
        <fullName evidence="1">Uncharacterized protein</fullName>
    </submittedName>
</protein>
<evidence type="ECO:0000313" key="2">
    <source>
        <dbReference type="Proteomes" id="UP000753908"/>
    </source>
</evidence>
<reference evidence="1" key="1">
    <citation type="submission" date="2021-05" db="EMBL/GenBank/DDBJ databases">
        <authorList>
            <person name="Pietrasiak N."/>
            <person name="Ward R."/>
            <person name="Stajich J.E."/>
            <person name="Kurbessoian T."/>
        </authorList>
    </citation>
    <scope>NUCLEOTIDE SEQUENCE</scope>
    <source>
        <strain evidence="1">CPER-KK1</strain>
    </source>
</reference>
<organism evidence="1 2">
    <name type="scientific">Symplocastrum torsivum CPER-KK1</name>
    <dbReference type="NCBI Taxonomy" id="450513"/>
    <lineage>
        <taxon>Bacteria</taxon>
        <taxon>Bacillati</taxon>
        <taxon>Cyanobacteriota</taxon>
        <taxon>Cyanophyceae</taxon>
        <taxon>Oscillatoriophycideae</taxon>
        <taxon>Oscillatoriales</taxon>
        <taxon>Microcoleaceae</taxon>
        <taxon>Symplocastrum</taxon>
    </lineage>
</organism>
<accession>A0A951PSE8</accession>
<dbReference type="EMBL" id="JAHHIF010000075">
    <property type="protein sequence ID" value="MBW4548898.1"/>
    <property type="molecule type" value="Genomic_DNA"/>
</dbReference>